<sequence length="594" mass="66915">MSLSWALSIKKPFMLVLYFSMACILCGIGFTVWPDTLAAVFHFNNLDAVARTDIQSYYGTMLIALGVVLAAACKTETGGRVALMVIAGFAVGSAVGRIIGFIQGAPVMSIHGVLVVIESLLFYQAVTVLQRQKQRDQEHKREVLPILNPKTPEEFRPLSQSNFTEPFEYYRMLRDHYPVYKMPGKDFYCISRFEDIQAVSKDTAAFSSKLMEILVRGRSRNPDKKGKTLAERLGELGVVPVDVLALQDPPIHKEERKVGHSGFNAHFVKSLEKEVEDLCDEMMDEFLPKGNVEFVQDFAWRLPMRLIIRLLGLPEDDFEQIKYWCMQGIRSLSGTASRVELIEIGVSSAQFTRYLWKHYLEAKKNPPANFTGTLIKNSADPDSIINDQRAIAIILQLLIAGSDSSASSMGSAVRVLAREPELEKALRAEPDKIPLFIEEVFRTESAFQGHFRVTTREVEMHGVTIPSGAQVFLMWASGNRDERFWDNPEVFDMNRRHVKKHLTFGFGVHACIGRELARMEIRIVLKKLLEKTSQFAIVGDSPYEASIFARTLLKLPLAFEVADKKDLAPQSDMDSEALFGKEANNEKEAEYVSI</sequence>
<evidence type="ECO:0000256" key="2">
    <source>
        <dbReference type="RuleBase" id="RU000461"/>
    </source>
</evidence>
<proteinExistence type="inferred from homology"/>
<keyword evidence="5" id="KW-1185">Reference proteome</keyword>
<dbReference type="GO" id="GO:0020037">
    <property type="term" value="F:heme binding"/>
    <property type="evidence" value="ECO:0007669"/>
    <property type="project" value="InterPro"/>
</dbReference>
<dbReference type="InterPro" id="IPR017972">
    <property type="entry name" value="Cyt_P450_CS"/>
</dbReference>
<dbReference type="Proteomes" id="UP000027997">
    <property type="component" value="Unassembled WGS sequence"/>
</dbReference>
<evidence type="ECO:0000313" key="5">
    <source>
        <dbReference type="Proteomes" id="UP000027997"/>
    </source>
</evidence>
<keyword evidence="3" id="KW-1133">Transmembrane helix</keyword>
<dbReference type="Gene3D" id="1.10.630.10">
    <property type="entry name" value="Cytochrome P450"/>
    <property type="match status" value="1"/>
</dbReference>
<dbReference type="InterPro" id="IPR002397">
    <property type="entry name" value="Cyt_P450_B"/>
</dbReference>
<evidence type="ECO:0008006" key="6">
    <source>
        <dbReference type="Google" id="ProtNLM"/>
    </source>
</evidence>
<dbReference type="PANTHER" id="PTHR46696:SF4">
    <property type="entry name" value="BIOTIN BIOSYNTHESIS CYTOCHROME P450"/>
    <property type="match status" value="1"/>
</dbReference>
<feature type="transmembrane region" description="Helical" evidence="3">
    <location>
        <begin position="54"/>
        <end position="72"/>
    </location>
</feature>
<gene>
    <name evidence="4" type="ORF">GV64_19585</name>
</gene>
<dbReference type="GO" id="GO:0036199">
    <property type="term" value="F:cholest-4-en-3-one 26-monooxygenase activity"/>
    <property type="evidence" value="ECO:0007669"/>
    <property type="project" value="TreeGrafter"/>
</dbReference>
<organism evidence="4 5">
    <name type="scientific">Endozoicomonas elysicola</name>
    <dbReference type="NCBI Taxonomy" id="305900"/>
    <lineage>
        <taxon>Bacteria</taxon>
        <taxon>Pseudomonadati</taxon>
        <taxon>Pseudomonadota</taxon>
        <taxon>Gammaproteobacteria</taxon>
        <taxon>Oceanospirillales</taxon>
        <taxon>Endozoicomonadaceae</taxon>
        <taxon>Endozoicomonas</taxon>
    </lineage>
</organism>
<dbReference type="GO" id="GO:0006707">
    <property type="term" value="P:cholesterol catabolic process"/>
    <property type="evidence" value="ECO:0007669"/>
    <property type="project" value="TreeGrafter"/>
</dbReference>
<keyword evidence="2" id="KW-0408">Iron</keyword>
<reference evidence="4 5" key="1">
    <citation type="submission" date="2014-06" db="EMBL/GenBank/DDBJ databases">
        <title>Whole Genome Sequences of Three Symbiotic Endozoicomonas Bacteria.</title>
        <authorList>
            <person name="Neave M.J."/>
            <person name="Apprill A."/>
            <person name="Voolstra C.R."/>
        </authorList>
    </citation>
    <scope>NUCLEOTIDE SEQUENCE [LARGE SCALE GENOMIC DNA]</scope>
    <source>
        <strain evidence="4 5">DSM 22380</strain>
    </source>
</reference>
<dbReference type="SUPFAM" id="SSF48264">
    <property type="entry name" value="Cytochrome P450"/>
    <property type="match status" value="1"/>
</dbReference>
<evidence type="ECO:0000256" key="1">
    <source>
        <dbReference type="ARBA" id="ARBA00010617"/>
    </source>
</evidence>
<dbReference type="EMBL" id="JOJP01000001">
    <property type="protein sequence ID" value="KEI72639.1"/>
    <property type="molecule type" value="Genomic_DNA"/>
</dbReference>
<keyword evidence="2" id="KW-0349">Heme</keyword>
<dbReference type="InterPro" id="IPR001128">
    <property type="entry name" value="Cyt_P450"/>
</dbReference>
<evidence type="ECO:0000313" key="4">
    <source>
        <dbReference type="EMBL" id="KEI72639.1"/>
    </source>
</evidence>
<dbReference type="InterPro" id="IPR036396">
    <property type="entry name" value="Cyt_P450_sf"/>
</dbReference>
<feature type="transmembrane region" description="Helical" evidence="3">
    <location>
        <begin position="12"/>
        <end position="34"/>
    </location>
</feature>
<keyword evidence="2" id="KW-0479">Metal-binding</keyword>
<protein>
    <recommendedName>
        <fullName evidence="6">Cytochrome P450</fullName>
    </recommendedName>
</protein>
<accession>A0A081KER3</accession>
<keyword evidence="2" id="KW-0560">Oxidoreductase</keyword>
<feature type="transmembrane region" description="Helical" evidence="3">
    <location>
        <begin position="81"/>
        <end position="102"/>
    </location>
</feature>
<keyword evidence="2" id="KW-0503">Monooxygenase</keyword>
<dbReference type="GO" id="GO:0008395">
    <property type="term" value="F:steroid hydroxylase activity"/>
    <property type="evidence" value="ECO:0007669"/>
    <property type="project" value="TreeGrafter"/>
</dbReference>
<dbReference type="Pfam" id="PF00067">
    <property type="entry name" value="p450"/>
    <property type="match status" value="1"/>
</dbReference>
<evidence type="ECO:0000256" key="3">
    <source>
        <dbReference type="SAM" id="Phobius"/>
    </source>
</evidence>
<comment type="caution">
    <text evidence="4">The sequence shown here is derived from an EMBL/GenBank/DDBJ whole genome shotgun (WGS) entry which is preliminary data.</text>
</comment>
<dbReference type="GO" id="GO:0005506">
    <property type="term" value="F:iron ion binding"/>
    <property type="evidence" value="ECO:0007669"/>
    <property type="project" value="InterPro"/>
</dbReference>
<dbReference type="PRINTS" id="PR00359">
    <property type="entry name" value="BP450"/>
</dbReference>
<dbReference type="PROSITE" id="PS00086">
    <property type="entry name" value="CYTOCHROME_P450"/>
    <property type="match status" value="1"/>
</dbReference>
<name>A0A081KER3_9GAMM</name>
<dbReference type="STRING" id="305900.GV64_19585"/>
<dbReference type="eggNOG" id="COG2124">
    <property type="taxonomic scope" value="Bacteria"/>
</dbReference>
<comment type="similarity">
    <text evidence="1 2">Belongs to the cytochrome P450 family.</text>
</comment>
<keyword evidence="3" id="KW-0812">Transmembrane</keyword>
<keyword evidence="3" id="KW-0472">Membrane</keyword>
<dbReference type="AlphaFoldDB" id="A0A081KER3"/>
<dbReference type="PANTHER" id="PTHR46696">
    <property type="entry name" value="P450, PUTATIVE (EUROFUNG)-RELATED"/>
    <property type="match status" value="1"/>
</dbReference>